<reference evidence="3" key="1">
    <citation type="journal article" date="2017" name="Nature">
        <title>The genome of Chenopodium quinoa.</title>
        <authorList>
            <person name="Jarvis D.E."/>
            <person name="Ho Y.S."/>
            <person name="Lightfoot D.J."/>
            <person name="Schmoeckel S.M."/>
            <person name="Li B."/>
            <person name="Borm T.J.A."/>
            <person name="Ohyanagi H."/>
            <person name="Mineta K."/>
            <person name="Michell C.T."/>
            <person name="Saber N."/>
            <person name="Kharbatia N.M."/>
            <person name="Rupper R.R."/>
            <person name="Sharp A.R."/>
            <person name="Dally N."/>
            <person name="Boughton B.A."/>
            <person name="Woo Y.H."/>
            <person name="Gao G."/>
            <person name="Schijlen E.G.W.M."/>
            <person name="Guo X."/>
            <person name="Momin A.A."/>
            <person name="Negrao S."/>
            <person name="Al-Babili S."/>
            <person name="Gehring C."/>
            <person name="Roessner U."/>
            <person name="Jung C."/>
            <person name="Murphy K."/>
            <person name="Arold S.T."/>
            <person name="Gojobori T."/>
            <person name="van der Linden C.G."/>
            <person name="van Loo E.N."/>
            <person name="Jellen E.N."/>
            <person name="Maughan P.J."/>
            <person name="Tester M."/>
        </authorList>
    </citation>
    <scope>NUCLEOTIDE SEQUENCE [LARGE SCALE GENOMIC DNA]</scope>
    <source>
        <strain evidence="3">cv. PI 614886</strain>
    </source>
</reference>
<reference evidence="3" key="2">
    <citation type="submission" date="2021-03" db="UniProtKB">
        <authorList>
            <consortium name="EnsemblPlants"/>
        </authorList>
    </citation>
    <scope>IDENTIFICATION</scope>
</reference>
<dbReference type="InterPro" id="IPR040256">
    <property type="entry name" value="At4g02000-like"/>
</dbReference>
<dbReference type="Proteomes" id="UP000596660">
    <property type="component" value="Unplaced"/>
</dbReference>
<sequence>MLSPLVRIWLVVVRISRSALPATAVSGSVYSGLYPRIGTLVKLDTYTLKNDDKAQFARVCLNIDISKPVPCTLSMKTKEKDILFHLSYEGVHEVCPLCGNKDHTLKSCPNKPAPCLDLIVAQLEASNLDQGGDQPSLPESDWIHVKPQHRARPRFFNRGGRVSSGDKIILNPPAPEGPNTTLEEDDLDETFFNALGIIHHNPDVNFDADMSFSSPSLETKSDNSKRRKRDDGDACSLNSVINYD</sequence>
<evidence type="ECO:0000256" key="2">
    <source>
        <dbReference type="SAM" id="SignalP"/>
    </source>
</evidence>
<feature type="chain" id="PRO_5031217355" description="Zinc knuckle CX2CX4HX4C domain-containing protein" evidence="2">
    <location>
        <begin position="25"/>
        <end position="244"/>
    </location>
</feature>
<evidence type="ECO:0000313" key="3">
    <source>
        <dbReference type="EnsemblPlants" id="AUR62035002-RA:cds"/>
    </source>
</evidence>
<keyword evidence="2" id="KW-0732">Signal</keyword>
<dbReference type="Gramene" id="AUR62035002-RA">
    <property type="protein sequence ID" value="AUR62035002-RA:cds"/>
    <property type="gene ID" value="AUR62035002"/>
</dbReference>
<evidence type="ECO:0000256" key="1">
    <source>
        <dbReference type="SAM" id="MobiDB-lite"/>
    </source>
</evidence>
<dbReference type="PANTHER" id="PTHR31286">
    <property type="entry name" value="GLYCINE-RICH CELL WALL STRUCTURAL PROTEIN 1.8-LIKE"/>
    <property type="match status" value="1"/>
</dbReference>
<accession>A0A803MTL1</accession>
<proteinExistence type="predicted"/>
<evidence type="ECO:0008006" key="5">
    <source>
        <dbReference type="Google" id="ProtNLM"/>
    </source>
</evidence>
<protein>
    <recommendedName>
        <fullName evidence="5">Zinc knuckle CX2CX4HX4C domain-containing protein</fullName>
    </recommendedName>
</protein>
<organism evidence="3 4">
    <name type="scientific">Chenopodium quinoa</name>
    <name type="common">Quinoa</name>
    <dbReference type="NCBI Taxonomy" id="63459"/>
    <lineage>
        <taxon>Eukaryota</taxon>
        <taxon>Viridiplantae</taxon>
        <taxon>Streptophyta</taxon>
        <taxon>Embryophyta</taxon>
        <taxon>Tracheophyta</taxon>
        <taxon>Spermatophyta</taxon>
        <taxon>Magnoliopsida</taxon>
        <taxon>eudicotyledons</taxon>
        <taxon>Gunneridae</taxon>
        <taxon>Pentapetalae</taxon>
        <taxon>Caryophyllales</taxon>
        <taxon>Chenopodiaceae</taxon>
        <taxon>Chenopodioideae</taxon>
        <taxon>Atripliceae</taxon>
        <taxon>Chenopodium</taxon>
    </lineage>
</organism>
<dbReference type="EnsemblPlants" id="AUR62035002-RA">
    <property type="protein sequence ID" value="AUR62035002-RA:cds"/>
    <property type="gene ID" value="AUR62035002"/>
</dbReference>
<evidence type="ECO:0000313" key="4">
    <source>
        <dbReference type="Proteomes" id="UP000596660"/>
    </source>
</evidence>
<feature type="region of interest" description="Disordered" evidence="1">
    <location>
        <begin position="214"/>
        <end position="233"/>
    </location>
</feature>
<feature type="compositionally biased region" description="Basic and acidic residues" evidence="1">
    <location>
        <begin position="219"/>
        <end position="232"/>
    </location>
</feature>
<dbReference type="AlphaFoldDB" id="A0A803MTL1"/>
<dbReference type="PANTHER" id="PTHR31286:SF99">
    <property type="entry name" value="DUF4283 DOMAIN-CONTAINING PROTEIN"/>
    <property type="match status" value="1"/>
</dbReference>
<keyword evidence="4" id="KW-1185">Reference proteome</keyword>
<feature type="signal peptide" evidence="2">
    <location>
        <begin position="1"/>
        <end position="24"/>
    </location>
</feature>
<name>A0A803MTL1_CHEQI</name>